<evidence type="ECO:0000313" key="1">
    <source>
        <dbReference type="EMBL" id="MCQ8190151.1"/>
    </source>
</evidence>
<reference evidence="1 2" key="1">
    <citation type="submission" date="2022-07" db="EMBL/GenBank/DDBJ databases">
        <authorList>
            <person name="Phongsopitanun W."/>
            <person name="Tanasupawat S."/>
        </authorList>
    </citation>
    <scope>NUCLEOTIDE SEQUENCE [LARGE SCALE GENOMIC DNA]</scope>
    <source>
        <strain evidence="1 2">RCU-064</strain>
    </source>
</reference>
<dbReference type="Pfam" id="PF19691">
    <property type="entry name" value="DUF6192"/>
    <property type="match status" value="1"/>
</dbReference>
<dbReference type="RefSeq" id="WP_256651192.1">
    <property type="nucleotide sequence ID" value="NZ_JANIAA010000010.1"/>
</dbReference>
<name>A0ABT1UYF8_9ACTN</name>
<protein>
    <submittedName>
        <fullName evidence="1">DUF6192 family protein</fullName>
    </submittedName>
</protein>
<accession>A0ABT1UYF8</accession>
<dbReference type="Proteomes" id="UP001204746">
    <property type="component" value="Unassembled WGS sequence"/>
</dbReference>
<comment type="caution">
    <text evidence="1">The sequence shown here is derived from an EMBL/GenBank/DDBJ whole genome shotgun (WGS) entry which is preliminary data.</text>
</comment>
<dbReference type="EMBL" id="JANIAA010000010">
    <property type="protein sequence ID" value="MCQ8190151.1"/>
    <property type="molecule type" value="Genomic_DNA"/>
</dbReference>
<evidence type="ECO:0000313" key="2">
    <source>
        <dbReference type="Proteomes" id="UP001204746"/>
    </source>
</evidence>
<keyword evidence="2" id="KW-1185">Reference proteome</keyword>
<proteinExistence type="predicted"/>
<sequence length="112" mass="12756">MTVPSAWWGSGWTGRSLEKVQAVTDLPQDEEVATRVTSDQLRLPTVGRGAMQDDTTRILVNRAQFDHSEQTRDRMRERTPAVRKIEHCPCRKSHPPWWGQVHLVSRNLAAVA</sequence>
<organism evidence="1 2">
    <name type="scientific">Streptomyces rugosispiralis</name>
    <dbReference type="NCBI Taxonomy" id="2967341"/>
    <lineage>
        <taxon>Bacteria</taxon>
        <taxon>Bacillati</taxon>
        <taxon>Actinomycetota</taxon>
        <taxon>Actinomycetes</taxon>
        <taxon>Kitasatosporales</taxon>
        <taxon>Streptomycetaceae</taxon>
        <taxon>Streptomyces</taxon>
    </lineage>
</organism>
<gene>
    <name evidence="1" type="ORF">NP777_18115</name>
</gene>
<dbReference type="InterPro" id="IPR045683">
    <property type="entry name" value="DUF6192"/>
</dbReference>